<dbReference type="Proteomes" id="UP000095286">
    <property type="component" value="Unplaced"/>
</dbReference>
<evidence type="ECO:0000313" key="1">
    <source>
        <dbReference type="Proteomes" id="UP000095286"/>
    </source>
</evidence>
<sequence length="927" mass="104969">MATFIPGSLVDKNRKHFLNQPAPAGYVAGIGRGDFGFTTRSDIGPARAAVPGEEAKAGASAPKKAKEDEEKETASYNDSNYDEFDGYKGSLFDKDPYEKDDEEADIIYNAIDNRLDERRKDIREKKKSQEMENFFKARPKLQHEFSDSKRDLANVTLEEWAAIPEVGDGRNKAKRNPRTDRITAAPDSLIAMSLSYSQTAGALSSSVQNEGFQSEVPGIQTTDLDLVQMGQAKNRLMDIRLNQASDSVTGQTVIDPTGYITGLQSNVPAVGADINDIKKFRKLLKSVRDTNPKHTPAWIASARLEENAGKSQAGRNLIMEGVEKNPKSEEIWMEAIRMHPPETAKKIVANAVSHLPHSVAIWMKAASMEAETKAKRKVIRKALENVPTSVVLWKGAVQLEESEEARQLLARAVECCPTSTELWLALAKLETYDNARKVLNKAREHVPTERLIWISAAKLEESNQSLERIQLIVDRALTVLRANMVEINRSQWMKDAIDCEKSGCPHTSKAIITAILPLNVEELDKREMWFEDAEHFKKEEAFACARAVYSILLEAFPTKKKVWLTVVNFEREHGTPETYLNILKAAVDKVPQVEVIWLMYAKCSWQNVSIDSARDILSLAFRSNADSVEIWLAAVKLESVVGENAKARKLLSKARDKTESPRIWMKSARLEWCMGELAVAKKLLVQAIEKFPDFPKLYMMLGQIYQQEENIEEARAIYSNGIKKNPESHTLWILLSRLDESQNSIVVARSILEKARLKIPNNPYIWLESIRLEARAGFKELANERLSRALQCCESDGIIWAEAIWMEDRHGKNSKLQDAFSKCEHDADVVLSAAKMFWSKRRIDKARNWFQRALKINSDHGDCWAYYYKFELLHGTLEEGRLVYDKCIKCEPCHGETWQKISKDVKNWNLKTADILTLVASELEIPK</sequence>
<evidence type="ECO:0000313" key="2">
    <source>
        <dbReference type="WBParaSite" id="RSKR_0000500300.1"/>
    </source>
</evidence>
<reference evidence="2" key="1">
    <citation type="submission" date="2016-11" db="UniProtKB">
        <authorList>
            <consortium name="WormBaseParasite"/>
        </authorList>
    </citation>
    <scope>IDENTIFICATION</scope>
    <source>
        <strain evidence="2">KR3021</strain>
    </source>
</reference>
<organism evidence="1 2">
    <name type="scientific">Rhabditophanes sp. KR3021</name>
    <dbReference type="NCBI Taxonomy" id="114890"/>
    <lineage>
        <taxon>Eukaryota</taxon>
        <taxon>Metazoa</taxon>
        <taxon>Ecdysozoa</taxon>
        <taxon>Nematoda</taxon>
        <taxon>Chromadorea</taxon>
        <taxon>Rhabditida</taxon>
        <taxon>Tylenchina</taxon>
        <taxon>Panagrolaimomorpha</taxon>
        <taxon>Strongyloidoidea</taxon>
        <taxon>Alloionematidae</taxon>
        <taxon>Rhabditophanes</taxon>
    </lineage>
</organism>
<dbReference type="WBParaSite" id="RSKR_0000500300.1">
    <property type="protein sequence ID" value="RSKR_0000500300.1"/>
    <property type="gene ID" value="RSKR_0000500300"/>
</dbReference>
<name>A0AC35TWC6_9BILA</name>
<proteinExistence type="predicted"/>
<accession>A0AC35TWC6</accession>
<protein>
    <submittedName>
        <fullName evidence="2">Pre-mRNA-processing factor 6</fullName>
    </submittedName>
</protein>